<sequence>MTKYIPSKVYVTATVPKTETE</sequence>
<dbReference type="AlphaFoldDB" id="A0A0A9HAH0"/>
<dbReference type="EMBL" id="GBRH01167988">
    <property type="protein sequence ID" value="JAE29908.1"/>
    <property type="molecule type" value="Transcribed_RNA"/>
</dbReference>
<reference evidence="1" key="2">
    <citation type="journal article" date="2015" name="Data Brief">
        <title>Shoot transcriptome of the giant reed, Arundo donax.</title>
        <authorList>
            <person name="Barrero R.A."/>
            <person name="Guerrero F.D."/>
            <person name="Moolhuijzen P."/>
            <person name="Goolsby J.A."/>
            <person name="Tidwell J."/>
            <person name="Bellgard S.E."/>
            <person name="Bellgard M.I."/>
        </authorList>
    </citation>
    <scope>NUCLEOTIDE SEQUENCE</scope>
    <source>
        <tissue evidence="1">Shoot tissue taken approximately 20 cm above the soil surface</tissue>
    </source>
</reference>
<protein>
    <submittedName>
        <fullName evidence="1">Uncharacterized protein</fullName>
    </submittedName>
</protein>
<accession>A0A0A9HAH0</accession>
<reference evidence="1" key="1">
    <citation type="submission" date="2014-09" db="EMBL/GenBank/DDBJ databases">
        <authorList>
            <person name="Magalhaes I.L.F."/>
            <person name="Oliveira U."/>
            <person name="Santos F.R."/>
            <person name="Vidigal T.H.D.A."/>
            <person name="Brescovit A.D."/>
            <person name="Santos A.J."/>
        </authorList>
    </citation>
    <scope>NUCLEOTIDE SEQUENCE</scope>
    <source>
        <tissue evidence="1">Shoot tissue taken approximately 20 cm above the soil surface</tissue>
    </source>
</reference>
<organism evidence="1">
    <name type="scientific">Arundo donax</name>
    <name type="common">Giant reed</name>
    <name type="synonym">Donax arundinaceus</name>
    <dbReference type="NCBI Taxonomy" id="35708"/>
    <lineage>
        <taxon>Eukaryota</taxon>
        <taxon>Viridiplantae</taxon>
        <taxon>Streptophyta</taxon>
        <taxon>Embryophyta</taxon>
        <taxon>Tracheophyta</taxon>
        <taxon>Spermatophyta</taxon>
        <taxon>Magnoliopsida</taxon>
        <taxon>Liliopsida</taxon>
        <taxon>Poales</taxon>
        <taxon>Poaceae</taxon>
        <taxon>PACMAD clade</taxon>
        <taxon>Arundinoideae</taxon>
        <taxon>Arundineae</taxon>
        <taxon>Arundo</taxon>
    </lineage>
</organism>
<name>A0A0A9HAH0_ARUDO</name>
<proteinExistence type="predicted"/>
<evidence type="ECO:0000313" key="1">
    <source>
        <dbReference type="EMBL" id="JAE29908.1"/>
    </source>
</evidence>